<evidence type="ECO:0000313" key="8">
    <source>
        <dbReference type="EMBL" id="KAG6708740.1"/>
    </source>
</evidence>
<evidence type="ECO:0000256" key="2">
    <source>
        <dbReference type="ARBA" id="ARBA00022490"/>
    </source>
</evidence>
<accession>A0A922JI98</accession>
<protein>
    <submittedName>
        <fullName evidence="8">Uncharacterized protein</fullName>
    </submittedName>
</protein>
<dbReference type="GO" id="GO:0009736">
    <property type="term" value="P:cytokinin-activated signaling pathway"/>
    <property type="evidence" value="ECO:0007669"/>
    <property type="project" value="UniProtKB-KW"/>
</dbReference>
<sequence>METHLDFGSADEHSCSDSGWTIYFGSTTQNENENNSKDKYTRGEDDDESEDSMASDASSGPSHHDELPNGGSRSLDHIKHAKDTANSKLSSAKKPCKQFKKKDERRLAPSNRH</sequence>
<evidence type="ECO:0000256" key="3">
    <source>
        <dbReference type="ARBA" id="ARBA00022712"/>
    </source>
</evidence>
<evidence type="ECO:0000256" key="4">
    <source>
        <dbReference type="ARBA" id="ARBA00022864"/>
    </source>
</evidence>
<keyword evidence="5" id="KW-0539">Nucleus</keyword>
<feature type="compositionally biased region" description="Acidic residues" evidence="7">
    <location>
        <begin position="44"/>
        <end position="53"/>
    </location>
</feature>
<dbReference type="GO" id="GO:0009691">
    <property type="term" value="P:cytokinin biosynthetic process"/>
    <property type="evidence" value="ECO:0007669"/>
    <property type="project" value="UniProtKB-KW"/>
</dbReference>
<evidence type="ECO:0000256" key="1">
    <source>
        <dbReference type="ARBA" id="ARBA00004496"/>
    </source>
</evidence>
<keyword evidence="2" id="KW-0963">Cytoplasm</keyword>
<name>A0A922JI98_CARIL</name>
<evidence type="ECO:0000256" key="5">
    <source>
        <dbReference type="ARBA" id="ARBA00023242"/>
    </source>
</evidence>
<feature type="region of interest" description="Disordered" evidence="7">
    <location>
        <begin position="1"/>
        <end position="113"/>
    </location>
</feature>
<dbReference type="AlphaFoldDB" id="A0A922JI98"/>
<dbReference type="Proteomes" id="UP000811246">
    <property type="component" value="Chromosome 6"/>
</dbReference>
<keyword evidence="3" id="KW-0203">Cytokinin biosynthesis</keyword>
<evidence type="ECO:0000313" key="9">
    <source>
        <dbReference type="Proteomes" id="UP000811246"/>
    </source>
</evidence>
<evidence type="ECO:0000256" key="7">
    <source>
        <dbReference type="SAM" id="MobiDB-lite"/>
    </source>
</evidence>
<feature type="compositionally biased region" description="Polar residues" evidence="7">
    <location>
        <begin position="16"/>
        <end position="33"/>
    </location>
</feature>
<feature type="compositionally biased region" description="Basic and acidic residues" evidence="7">
    <location>
        <begin position="74"/>
        <end position="85"/>
    </location>
</feature>
<keyword evidence="4" id="KW-0932">Cytokinin signaling pathway</keyword>
<comment type="similarity">
    <text evidence="6">Belongs to the SOFL plant protein family.</text>
</comment>
<proteinExistence type="inferred from homology"/>
<dbReference type="EMBL" id="CM031830">
    <property type="protein sequence ID" value="KAG6708740.1"/>
    <property type="molecule type" value="Genomic_DNA"/>
</dbReference>
<comment type="subcellular location">
    <subcellularLocation>
        <location evidence="1">Cytoplasm</location>
    </subcellularLocation>
</comment>
<reference evidence="8" key="1">
    <citation type="submission" date="2021-01" db="EMBL/GenBank/DDBJ databases">
        <authorList>
            <person name="Lovell J.T."/>
            <person name="Bentley N."/>
            <person name="Bhattarai G."/>
            <person name="Jenkins J.W."/>
            <person name="Sreedasyam A."/>
            <person name="Alarcon Y."/>
            <person name="Bock C."/>
            <person name="Boston L."/>
            <person name="Carlson J."/>
            <person name="Cervantes K."/>
            <person name="Clermont K."/>
            <person name="Krom N."/>
            <person name="Kubenka K."/>
            <person name="Mamidi S."/>
            <person name="Mattison C."/>
            <person name="Monteros M."/>
            <person name="Pisani C."/>
            <person name="Plott C."/>
            <person name="Rajasekar S."/>
            <person name="Rhein H.S."/>
            <person name="Rohla C."/>
            <person name="Song M."/>
            <person name="Hilaire R.S."/>
            <person name="Shu S."/>
            <person name="Wells L."/>
            <person name="Wang X."/>
            <person name="Webber J."/>
            <person name="Heerema R.J."/>
            <person name="Klein P."/>
            <person name="Conner P."/>
            <person name="Grauke L."/>
            <person name="Grimwood J."/>
            <person name="Schmutz J."/>
            <person name="Randall J.J."/>
        </authorList>
    </citation>
    <scope>NUCLEOTIDE SEQUENCE</scope>
    <source>
        <tissue evidence="8">Leaf</tissue>
    </source>
</reference>
<organism evidence="8 9">
    <name type="scientific">Carya illinoinensis</name>
    <name type="common">Pecan</name>
    <dbReference type="NCBI Taxonomy" id="32201"/>
    <lineage>
        <taxon>Eukaryota</taxon>
        <taxon>Viridiplantae</taxon>
        <taxon>Streptophyta</taxon>
        <taxon>Embryophyta</taxon>
        <taxon>Tracheophyta</taxon>
        <taxon>Spermatophyta</taxon>
        <taxon>Magnoliopsida</taxon>
        <taxon>eudicotyledons</taxon>
        <taxon>Gunneridae</taxon>
        <taxon>Pentapetalae</taxon>
        <taxon>rosids</taxon>
        <taxon>fabids</taxon>
        <taxon>Fagales</taxon>
        <taxon>Juglandaceae</taxon>
        <taxon>Carya</taxon>
    </lineage>
</organism>
<feature type="compositionally biased region" description="Basic and acidic residues" evidence="7">
    <location>
        <begin position="34"/>
        <end position="43"/>
    </location>
</feature>
<dbReference type="PANTHER" id="PTHR33347:SF31">
    <property type="entry name" value="PROTEIN SOB FIVE-LIKE 1"/>
    <property type="match status" value="1"/>
</dbReference>
<gene>
    <name evidence="8" type="ORF">I3842_06G096800</name>
</gene>
<dbReference type="InterPro" id="IPR044670">
    <property type="entry name" value="SOFL"/>
</dbReference>
<feature type="compositionally biased region" description="Basic and acidic residues" evidence="7">
    <location>
        <begin position="1"/>
        <end position="15"/>
    </location>
</feature>
<evidence type="ECO:0000256" key="6">
    <source>
        <dbReference type="ARBA" id="ARBA00024199"/>
    </source>
</evidence>
<dbReference type="GO" id="GO:0005737">
    <property type="term" value="C:cytoplasm"/>
    <property type="evidence" value="ECO:0007669"/>
    <property type="project" value="UniProtKB-SubCell"/>
</dbReference>
<comment type="caution">
    <text evidence="8">The sequence shown here is derived from an EMBL/GenBank/DDBJ whole genome shotgun (WGS) entry which is preliminary data.</text>
</comment>
<dbReference type="PANTHER" id="PTHR33347">
    <property type="entry name" value="OSJNBA0091C07.3 PROTEIN"/>
    <property type="match status" value="1"/>
</dbReference>